<organism evidence="2 3">
    <name type="scientific">Candidatus Taylorbacteria bacterium RIFCSPHIGHO2_12_FULL_45_16</name>
    <dbReference type="NCBI Taxonomy" id="1802315"/>
    <lineage>
        <taxon>Bacteria</taxon>
        <taxon>Candidatus Tayloriibacteriota</taxon>
    </lineage>
</organism>
<protein>
    <submittedName>
        <fullName evidence="2">Uncharacterized protein</fullName>
    </submittedName>
</protein>
<reference evidence="2 3" key="1">
    <citation type="journal article" date="2016" name="Nat. Commun.">
        <title>Thousands of microbial genomes shed light on interconnected biogeochemical processes in an aquifer system.</title>
        <authorList>
            <person name="Anantharaman K."/>
            <person name="Brown C.T."/>
            <person name="Hug L.A."/>
            <person name="Sharon I."/>
            <person name="Castelle C.J."/>
            <person name="Probst A.J."/>
            <person name="Thomas B.C."/>
            <person name="Singh A."/>
            <person name="Wilkins M.J."/>
            <person name="Karaoz U."/>
            <person name="Brodie E.L."/>
            <person name="Williams K.H."/>
            <person name="Hubbard S.S."/>
            <person name="Banfield J.F."/>
        </authorList>
    </citation>
    <scope>NUCLEOTIDE SEQUENCE [LARGE SCALE GENOMIC DNA]</scope>
</reference>
<comment type="caution">
    <text evidence="2">The sequence shown here is derived from an EMBL/GenBank/DDBJ whole genome shotgun (WGS) entry which is preliminary data.</text>
</comment>
<keyword evidence="1" id="KW-0472">Membrane</keyword>
<sequence length="91" mass="10320">MQTLIHADIFFFITSIAVVLVSIGLIIALIFIIKILNNIHKISDMLRSESGLVVEDVHALRGKIREGKLSLAGIFRLFRDLFTRKSIKDKK</sequence>
<dbReference type="STRING" id="1802315.A3F51_03740"/>
<keyword evidence="1" id="KW-1133">Transmembrane helix</keyword>
<name>A0A1G2N0W8_9BACT</name>
<gene>
    <name evidence="2" type="ORF">A3F51_03740</name>
</gene>
<accession>A0A1G2N0W8</accession>
<proteinExistence type="predicted"/>
<dbReference type="AlphaFoldDB" id="A0A1G2N0W8"/>
<dbReference type="EMBL" id="MHRT01000001">
    <property type="protein sequence ID" value="OHA29806.1"/>
    <property type="molecule type" value="Genomic_DNA"/>
</dbReference>
<keyword evidence="1" id="KW-0812">Transmembrane</keyword>
<evidence type="ECO:0000313" key="2">
    <source>
        <dbReference type="EMBL" id="OHA29806.1"/>
    </source>
</evidence>
<evidence type="ECO:0000256" key="1">
    <source>
        <dbReference type="SAM" id="Phobius"/>
    </source>
</evidence>
<dbReference type="Proteomes" id="UP000178089">
    <property type="component" value="Unassembled WGS sequence"/>
</dbReference>
<evidence type="ECO:0000313" key="3">
    <source>
        <dbReference type="Proteomes" id="UP000178089"/>
    </source>
</evidence>
<feature type="transmembrane region" description="Helical" evidence="1">
    <location>
        <begin position="12"/>
        <end position="36"/>
    </location>
</feature>